<dbReference type="EMBL" id="CM056809">
    <property type="protein sequence ID" value="KAJ8650261.1"/>
    <property type="molecule type" value="Genomic_DNA"/>
</dbReference>
<keyword evidence="2" id="KW-1185">Reference proteome</keyword>
<evidence type="ECO:0000313" key="1">
    <source>
        <dbReference type="EMBL" id="KAJ8650261.1"/>
    </source>
</evidence>
<evidence type="ECO:0000313" key="2">
    <source>
        <dbReference type="Proteomes" id="UP001234297"/>
    </source>
</evidence>
<reference evidence="1 2" key="1">
    <citation type="journal article" date="2022" name="Hortic Res">
        <title>A haplotype resolved chromosomal level avocado genome allows analysis of novel avocado genes.</title>
        <authorList>
            <person name="Nath O."/>
            <person name="Fletcher S.J."/>
            <person name="Hayward A."/>
            <person name="Shaw L.M."/>
            <person name="Masouleh A.K."/>
            <person name="Furtado A."/>
            <person name="Henry R.J."/>
            <person name="Mitter N."/>
        </authorList>
    </citation>
    <scope>NUCLEOTIDE SEQUENCE [LARGE SCALE GENOMIC DNA]</scope>
    <source>
        <strain evidence="2">cv. Hass</strain>
    </source>
</reference>
<comment type="caution">
    <text evidence="1">The sequence shown here is derived from an EMBL/GenBank/DDBJ whole genome shotgun (WGS) entry which is preliminary data.</text>
</comment>
<dbReference type="Proteomes" id="UP001234297">
    <property type="component" value="Chromosome 1"/>
</dbReference>
<sequence>MSISSSVGAFTPSEGTTKISEKKAEKNEKERVVMSVKNEKQSENSPSTHIRKRQPSRVCFAPEFDGLNCFETLVSH</sequence>
<organism evidence="1 2">
    <name type="scientific">Persea americana</name>
    <name type="common">Avocado</name>
    <dbReference type="NCBI Taxonomy" id="3435"/>
    <lineage>
        <taxon>Eukaryota</taxon>
        <taxon>Viridiplantae</taxon>
        <taxon>Streptophyta</taxon>
        <taxon>Embryophyta</taxon>
        <taxon>Tracheophyta</taxon>
        <taxon>Spermatophyta</taxon>
        <taxon>Magnoliopsida</taxon>
        <taxon>Magnoliidae</taxon>
        <taxon>Laurales</taxon>
        <taxon>Lauraceae</taxon>
        <taxon>Persea</taxon>
    </lineage>
</organism>
<protein>
    <submittedName>
        <fullName evidence="1">Uncharacterized protein</fullName>
    </submittedName>
</protein>
<accession>A0ACC2MWW8</accession>
<gene>
    <name evidence="1" type="ORF">MRB53_003284</name>
</gene>
<proteinExistence type="predicted"/>
<name>A0ACC2MWW8_PERAE</name>